<dbReference type="PANTHER" id="PTHR14269">
    <property type="entry name" value="CDP-DIACYLGLYCEROL--GLYCEROL-3-PHOSPHATE 3-PHOSPHATIDYLTRANSFERASE-RELATED"/>
    <property type="match status" value="1"/>
</dbReference>
<evidence type="ECO:0000256" key="17">
    <source>
        <dbReference type="SAM" id="Phobius"/>
    </source>
</evidence>
<organism evidence="18">
    <name type="scientific">uncultured Thiotrichaceae bacterium</name>
    <dbReference type="NCBI Taxonomy" id="298394"/>
    <lineage>
        <taxon>Bacteria</taxon>
        <taxon>Pseudomonadati</taxon>
        <taxon>Pseudomonadota</taxon>
        <taxon>Gammaproteobacteria</taxon>
        <taxon>Thiotrichales</taxon>
        <taxon>Thiotrichaceae</taxon>
        <taxon>environmental samples</taxon>
    </lineage>
</organism>
<dbReference type="Pfam" id="PF01066">
    <property type="entry name" value="CDP-OH_P_transf"/>
    <property type="match status" value="1"/>
</dbReference>
<keyword evidence="11 17" id="KW-0472">Membrane</keyword>
<dbReference type="GO" id="GO:0008444">
    <property type="term" value="F:CDP-diacylglycerol-glycerol-3-phosphate 3-phosphatidyltransferase activity"/>
    <property type="evidence" value="ECO:0007669"/>
    <property type="project" value="UniProtKB-UniRule"/>
</dbReference>
<name>A0A6S6S8P5_9GAMM</name>
<dbReference type="PANTHER" id="PTHR14269:SF62">
    <property type="entry name" value="CDP-DIACYLGLYCEROL--GLYCEROL-3-PHOSPHATE 3-PHOSPHATIDYLTRANSFERASE 1, CHLOROPLASTIC"/>
    <property type="match status" value="1"/>
</dbReference>
<gene>
    <name evidence="18" type="ORF">HELGO_WM28724</name>
</gene>
<dbReference type="GO" id="GO:0005886">
    <property type="term" value="C:plasma membrane"/>
    <property type="evidence" value="ECO:0007669"/>
    <property type="project" value="TreeGrafter"/>
</dbReference>
<accession>A0A6S6S8P5</accession>
<feature type="transmembrane region" description="Helical" evidence="17">
    <location>
        <begin position="158"/>
        <end position="178"/>
    </location>
</feature>
<proteinExistence type="inferred from homology"/>
<keyword evidence="8 17" id="KW-0812">Transmembrane</keyword>
<keyword evidence="7 16" id="KW-0808">Transferase</keyword>
<evidence type="ECO:0000256" key="3">
    <source>
        <dbReference type="ARBA" id="ARBA00010441"/>
    </source>
</evidence>
<evidence type="ECO:0000256" key="16">
    <source>
        <dbReference type="RuleBase" id="RU003750"/>
    </source>
</evidence>
<evidence type="ECO:0000313" key="18">
    <source>
        <dbReference type="EMBL" id="CAA6801414.1"/>
    </source>
</evidence>
<evidence type="ECO:0000256" key="12">
    <source>
        <dbReference type="ARBA" id="ARBA00023209"/>
    </source>
</evidence>
<evidence type="ECO:0000256" key="9">
    <source>
        <dbReference type="ARBA" id="ARBA00022989"/>
    </source>
</evidence>
<dbReference type="EMBL" id="CACVAT010000033">
    <property type="protein sequence ID" value="CAA6801414.1"/>
    <property type="molecule type" value="Genomic_DNA"/>
</dbReference>
<evidence type="ECO:0000256" key="2">
    <source>
        <dbReference type="ARBA" id="ARBA00005042"/>
    </source>
</evidence>
<dbReference type="InterPro" id="IPR050324">
    <property type="entry name" value="CDP-alcohol_PTase-I"/>
</dbReference>
<dbReference type="InterPro" id="IPR004570">
    <property type="entry name" value="Phosphatidylglycerol_P_synth"/>
</dbReference>
<keyword evidence="6" id="KW-0444">Lipid biosynthesis</keyword>
<reference evidence="18" key="1">
    <citation type="submission" date="2020-01" db="EMBL/GenBank/DDBJ databases">
        <authorList>
            <person name="Meier V. D."/>
            <person name="Meier V D."/>
        </authorList>
    </citation>
    <scope>NUCLEOTIDE SEQUENCE</scope>
    <source>
        <strain evidence="18">HLG_WM_MAG_09</strain>
    </source>
</reference>
<comment type="pathway">
    <text evidence="2">Phospholipid metabolism; phosphatidylglycerol biosynthesis; phosphatidylglycerol from CDP-diacylglycerol: step 1/2.</text>
</comment>
<keyword evidence="13" id="KW-1208">Phospholipid metabolism</keyword>
<comment type="subcellular location">
    <subcellularLocation>
        <location evidence="1">Membrane</location>
        <topology evidence="1">Multi-pass membrane protein</topology>
    </subcellularLocation>
</comment>
<evidence type="ECO:0000256" key="7">
    <source>
        <dbReference type="ARBA" id="ARBA00022679"/>
    </source>
</evidence>
<dbReference type="EC" id="2.7.8.5" evidence="4 15"/>
<evidence type="ECO:0000256" key="13">
    <source>
        <dbReference type="ARBA" id="ARBA00023264"/>
    </source>
</evidence>
<dbReference type="InterPro" id="IPR000462">
    <property type="entry name" value="CDP-OH_P_trans"/>
</dbReference>
<keyword evidence="12" id="KW-0594">Phospholipid biosynthesis</keyword>
<evidence type="ECO:0000256" key="15">
    <source>
        <dbReference type="NCBIfam" id="TIGR00560"/>
    </source>
</evidence>
<evidence type="ECO:0000256" key="14">
    <source>
        <dbReference type="ARBA" id="ARBA00048586"/>
    </source>
</evidence>
<protein>
    <recommendedName>
        <fullName evidence="5 15">CDP-diacylglycerol--glycerol-3-phosphate 3-phosphatidyltransferase</fullName>
        <ecNumber evidence="4 15">2.7.8.5</ecNumber>
    </recommendedName>
</protein>
<dbReference type="InterPro" id="IPR043130">
    <property type="entry name" value="CDP-OH_PTrfase_TM_dom"/>
</dbReference>
<keyword evidence="9 17" id="KW-1133">Transmembrane helix</keyword>
<evidence type="ECO:0000256" key="11">
    <source>
        <dbReference type="ARBA" id="ARBA00023136"/>
    </source>
</evidence>
<comment type="similarity">
    <text evidence="3 16">Belongs to the CDP-alcohol phosphatidyltransferase class-I family.</text>
</comment>
<feature type="transmembrane region" description="Helical" evidence="17">
    <location>
        <begin position="91"/>
        <end position="110"/>
    </location>
</feature>
<dbReference type="AlphaFoldDB" id="A0A6S6S8P5"/>
<comment type="catalytic activity">
    <reaction evidence="14">
        <text>a CDP-1,2-diacyl-sn-glycerol + sn-glycerol 3-phosphate = a 1,2-diacyl-sn-glycero-3-phospho-(1'-sn-glycero-3'-phosphate) + CMP + H(+)</text>
        <dbReference type="Rhea" id="RHEA:12593"/>
        <dbReference type="ChEBI" id="CHEBI:15378"/>
        <dbReference type="ChEBI" id="CHEBI:57597"/>
        <dbReference type="ChEBI" id="CHEBI:58332"/>
        <dbReference type="ChEBI" id="CHEBI:60110"/>
        <dbReference type="ChEBI" id="CHEBI:60377"/>
        <dbReference type="EC" id="2.7.8.5"/>
    </reaction>
</comment>
<evidence type="ECO:0000256" key="1">
    <source>
        <dbReference type="ARBA" id="ARBA00004141"/>
    </source>
</evidence>
<keyword evidence="10" id="KW-0443">Lipid metabolism</keyword>
<evidence type="ECO:0000256" key="4">
    <source>
        <dbReference type="ARBA" id="ARBA00013170"/>
    </source>
</evidence>
<sequence length="191" mass="21473">MLSNLNLPIMLTWLRIFFIPLMVVFFYLDYSWAPFATAFIFGIAGLTDWADGYYARKWNQESPFGAFLDPVADKLIVAVAMLLIVERESDFWFTLAGIIIIGREVIISALREWMAQMGARSAVAVAYIGKLKTAAQMMALIFLLYNQELFGILPMRELGIIVLVIAAVLTVVSMVQYLKGAFVSLRNAERG</sequence>
<dbReference type="Gene3D" id="1.20.120.1760">
    <property type="match status" value="1"/>
</dbReference>
<evidence type="ECO:0000256" key="10">
    <source>
        <dbReference type="ARBA" id="ARBA00023098"/>
    </source>
</evidence>
<evidence type="ECO:0000256" key="6">
    <source>
        <dbReference type="ARBA" id="ARBA00022516"/>
    </source>
</evidence>
<evidence type="ECO:0000256" key="8">
    <source>
        <dbReference type="ARBA" id="ARBA00022692"/>
    </source>
</evidence>
<dbReference type="InterPro" id="IPR048254">
    <property type="entry name" value="CDP_ALCOHOL_P_TRANSF_CS"/>
</dbReference>
<feature type="transmembrane region" description="Helical" evidence="17">
    <location>
        <begin position="7"/>
        <end position="28"/>
    </location>
</feature>
<feature type="transmembrane region" description="Helical" evidence="17">
    <location>
        <begin position="122"/>
        <end position="146"/>
    </location>
</feature>
<dbReference type="PROSITE" id="PS00379">
    <property type="entry name" value="CDP_ALCOHOL_P_TRANSF"/>
    <property type="match status" value="1"/>
</dbReference>
<dbReference type="PIRSF" id="PIRSF000847">
    <property type="entry name" value="Phos_ph_gly_syn"/>
    <property type="match status" value="1"/>
</dbReference>
<evidence type="ECO:0000256" key="5">
    <source>
        <dbReference type="ARBA" id="ARBA00014944"/>
    </source>
</evidence>
<dbReference type="GO" id="GO:0046474">
    <property type="term" value="P:glycerophospholipid biosynthetic process"/>
    <property type="evidence" value="ECO:0007669"/>
    <property type="project" value="TreeGrafter"/>
</dbReference>
<dbReference type="NCBIfam" id="TIGR00560">
    <property type="entry name" value="pgsA"/>
    <property type="match status" value="1"/>
</dbReference>